<accession>A0A916ZNT9</accession>
<organism evidence="1 2">
    <name type="scientific">Psychroflexus salis</name>
    <dbReference type="NCBI Taxonomy" id="1526574"/>
    <lineage>
        <taxon>Bacteria</taxon>
        <taxon>Pseudomonadati</taxon>
        <taxon>Bacteroidota</taxon>
        <taxon>Flavobacteriia</taxon>
        <taxon>Flavobacteriales</taxon>
        <taxon>Flavobacteriaceae</taxon>
        <taxon>Psychroflexus</taxon>
    </lineage>
</organism>
<evidence type="ECO:0008006" key="3">
    <source>
        <dbReference type="Google" id="ProtNLM"/>
    </source>
</evidence>
<reference evidence="1 2" key="1">
    <citation type="journal article" date="2014" name="Int. J. Syst. Evol. Microbiol.">
        <title>Complete genome sequence of Corynebacterium casei LMG S-19264T (=DSM 44701T), isolated from a smear-ripened cheese.</title>
        <authorList>
            <consortium name="US DOE Joint Genome Institute (JGI-PGF)"/>
            <person name="Walter F."/>
            <person name="Albersmeier A."/>
            <person name="Kalinowski J."/>
            <person name="Ruckert C."/>
        </authorList>
    </citation>
    <scope>NUCLEOTIDE SEQUENCE [LARGE SCALE GENOMIC DNA]</scope>
    <source>
        <strain evidence="1 2">CGMCC 1.12925</strain>
    </source>
</reference>
<protein>
    <recommendedName>
        <fullName evidence="3">Tetratricopeptide repeat-containing protein</fullName>
    </recommendedName>
</protein>
<gene>
    <name evidence="1" type="ORF">GCM10010831_05330</name>
</gene>
<dbReference type="SUPFAM" id="SSF48452">
    <property type="entry name" value="TPR-like"/>
    <property type="match status" value="1"/>
</dbReference>
<keyword evidence="2" id="KW-1185">Reference proteome</keyword>
<evidence type="ECO:0000313" key="2">
    <source>
        <dbReference type="Proteomes" id="UP000599688"/>
    </source>
</evidence>
<evidence type="ECO:0000313" key="1">
    <source>
        <dbReference type="EMBL" id="GGE06749.1"/>
    </source>
</evidence>
<dbReference type="InterPro" id="IPR011990">
    <property type="entry name" value="TPR-like_helical_dom_sf"/>
</dbReference>
<name>A0A916ZNT9_9FLAO</name>
<dbReference type="RefSeq" id="WP_188405228.1">
    <property type="nucleotide sequence ID" value="NZ_BMGL01000003.1"/>
</dbReference>
<sequence length="257" mass="30170">MILKLQKKKLDSLFKVDTSSWPDSLVKANLKLKGIYYQRIFKLDSSEYYLRKVIKFEKERLELSPFNLYNLAVTLKKKRSYKTAIDVLNDAQIIALRTDNLKALGIIQDELSSVYSRLQNYQMALDLKLRAINLIENSKPIDTISLIYAKHNLADLYFKTKEYQKSAELFIQASNEFKRINYMPTYHLANTNLANTYIKLEKFHEADSLIQMSIEWFKEFKNENYINYALETKALLLFKQNKLVASSRIYDSLVNNA</sequence>
<dbReference type="EMBL" id="BMGL01000003">
    <property type="protein sequence ID" value="GGE06749.1"/>
    <property type="molecule type" value="Genomic_DNA"/>
</dbReference>
<dbReference type="AlphaFoldDB" id="A0A916ZNT9"/>
<comment type="caution">
    <text evidence="1">The sequence shown here is derived from an EMBL/GenBank/DDBJ whole genome shotgun (WGS) entry which is preliminary data.</text>
</comment>
<dbReference type="Gene3D" id="1.25.40.10">
    <property type="entry name" value="Tetratricopeptide repeat domain"/>
    <property type="match status" value="1"/>
</dbReference>
<proteinExistence type="predicted"/>
<dbReference type="Proteomes" id="UP000599688">
    <property type="component" value="Unassembled WGS sequence"/>
</dbReference>